<dbReference type="RefSeq" id="XP_035828749.1">
    <property type="nucleotide sequence ID" value="XM_035972856.1"/>
</dbReference>
<dbReference type="GeneID" id="101863141"/>
<organism evidence="8 9">
    <name type="scientific">Aplysia californica</name>
    <name type="common">California sea hare</name>
    <dbReference type="NCBI Taxonomy" id="6500"/>
    <lineage>
        <taxon>Eukaryota</taxon>
        <taxon>Metazoa</taxon>
        <taxon>Spiralia</taxon>
        <taxon>Lophotrochozoa</taxon>
        <taxon>Mollusca</taxon>
        <taxon>Gastropoda</taxon>
        <taxon>Heterobranchia</taxon>
        <taxon>Euthyneura</taxon>
        <taxon>Tectipleura</taxon>
        <taxon>Aplysiida</taxon>
        <taxon>Aplysioidea</taxon>
        <taxon>Aplysiidae</taxon>
        <taxon>Aplysia</taxon>
    </lineage>
</organism>
<reference evidence="9" key="1">
    <citation type="submission" date="2025-08" db="UniProtKB">
        <authorList>
            <consortium name="RefSeq"/>
        </authorList>
    </citation>
    <scope>IDENTIFICATION</scope>
</reference>
<proteinExistence type="inferred from homology"/>
<dbReference type="Pfam" id="PF10277">
    <property type="entry name" value="Frag1"/>
    <property type="match status" value="1"/>
</dbReference>
<name>A0ABM1W256_APLCA</name>
<keyword evidence="5 6" id="KW-0472">Membrane</keyword>
<gene>
    <name evidence="9" type="primary">LOC101863141</name>
</gene>
<comment type="subcellular location">
    <subcellularLocation>
        <location evidence="1">Endomembrane system</location>
        <topology evidence="1">Multi-pass membrane protein</topology>
    </subcellularLocation>
</comment>
<evidence type="ECO:0000259" key="7">
    <source>
        <dbReference type="Pfam" id="PF10277"/>
    </source>
</evidence>
<evidence type="ECO:0000313" key="8">
    <source>
        <dbReference type="Proteomes" id="UP000694888"/>
    </source>
</evidence>
<feature type="transmembrane region" description="Helical" evidence="6">
    <location>
        <begin position="92"/>
        <end position="111"/>
    </location>
</feature>
<evidence type="ECO:0000256" key="5">
    <source>
        <dbReference type="ARBA" id="ARBA00023136"/>
    </source>
</evidence>
<dbReference type="PANTHER" id="PTHR21324:SF2">
    <property type="entry name" value="EG:22E5.9 PROTEIN"/>
    <property type="match status" value="1"/>
</dbReference>
<evidence type="ECO:0000256" key="2">
    <source>
        <dbReference type="ARBA" id="ARBA00006565"/>
    </source>
</evidence>
<keyword evidence="4 6" id="KW-1133">Transmembrane helix</keyword>
<protein>
    <submittedName>
        <fullName evidence="9">DNA damage-regulated autophagy modulator protein 1</fullName>
    </submittedName>
</protein>
<evidence type="ECO:0000313" key="9">
    <source>
        <dbReference type="RefSeq" id="XP_035828749.1"/>
    </source>
</evidence>
<feature type="transmembrane region" description="Helical" evidence="6">
    <location>
        <begin position="158"/>
        <end position="184"/>
    </location>
</feature>
<keyword evidence="3 6" id="KW-0812">Transmembrane</keyword>
<feature type="transmembrane region" description="Helical" evidence="6">
    <location>
        <begin position="50"/>
        <end position="71"/>
    </location>
</feature>
<evidence type="ECO:0000256" key="4">
    <source>
        <dbReference type="ARBA" id="ARBA00022989"/>
    </source>
</evidence>
<keyword evidence="8" id="KW-1185">Reference proteome</keyword>
<evidence type="ECO:0000256" key="6">
    <source>
        <dbReference type="SAM" id="Phobius"/>
    </source>
</evidence>
<comment type="similarity">
    <text evidence="2">Belongs to the DRAM/TMEM150 family.</text>
</comment>
<dbReference type="Proteomes" id="UP000694888">
    <property type="component" value="Unplaced"/>
</dbReference>
<evidence type="ECO:0000256" key="1">
    <source>
        <dbReference type="ARBA" id="ARBA00004127"/>
    </source>
</evidence>
<sequence>MSKLGLLPISLVLVAAVAVVVSYAIAVANGDVRAAFPYISDTGSERPESGIFGQLLNVAACLAFCTMYVRYKAVAAIAAQHGEDRWLRRMNTGSMYVGLVSAFGVSMVANFQEGTSVEIVHIVGAFMTFAMGLVYCFLQTALSYHLFPACNGRLICRVRLAITLISLASLIITIVAAGFALHKWDSTEHPDKSKFKWAPSDPGYSAHVVSTAGEWVTAMTFLFFFFTYVREFNKFDLEVHTRPLVQHLDEILHEEVRVLDQADERTKLLA</sequence>
<feature type="domain" description="CWH43-like N-terminal" evidence="7">
    <location>
        <begin position="5"/>
        <end position="234"/>
    </location>
</feature>
<feature type="transmembrane region" description="Helical" evidence="6">
    <location>
        <begin position="117"/>
        <end position="138"/>
    </location>
</feature>
<dbReference type="PANTHER" id="PTHR21324">
    <property type="entry name" value="FASTING-INDUCIBLE INTEGRAL MEMBRANE PROTEIN TM6P1-RELATED"/>
    <property type="match status" value="1"/>
</dbReference>
<feature type="transmembrane region" description="Helical" evidence="6">
    <location>
        <begin position="204"/>
        <end position="226"/>
    </location>
</feature>
<dbReference type="InterPro" id="IPR019402">
    <property type="entry name" value="CWH43_N"/>
</dbReference>
<evidence type="ECO:0000256" key="3">
    <source>
        <dbReference type="ARBA" id="ARBA00022692"/>
    </source>
</evidence>
<dbReference type="InterPro" id="IPR050911">
    <property type="entry name" value="DRAM/TMEM150_Autophagy_Mod"/>
</dbReference>
<accession>A0ABM1W256</accession>